<dbReference type="Proteomes" id="UP001589774">
    <property type="component" value="Unassembled WGS sequence"/>
</dbReference>
<evidence type="ECO:0000313" key="1">
    <source>
        <dbReference type="EMBL" id="MFC0316751.1"/>
    </source>
</evidence>
<dbReference type="EMBL" id="JBHLWO010000001">
    <property type="protein sequence ID" value="MFC0316751.1"/>
    <property type="molecule type" value="Genomic_DNA"/>
</dbReference>
<protein>
    <submittedName>
        <fullName evidence="1">Uncharacterized protein</fullName>
    </submittedName>
</protein>
<accession>A0ABV6HDH1</accession>
<evidence type="ECO:0000313" key="2">
    <source>
        <dbReference type="Proteomes" id="UP001589774"/>
    </source>
</evidence>
<comment type="caution">
    <text evidence="1">The sequence shown here is derived from an EMBL/GenBank/DDBJ whole genome shotgun (WGS) entry which is preliminary data.</text>
</comment>
<keyword evidence="2" id="KW-1185">Reference proteome</keyword>
<reference evidence="1 2" key="1">
    <citation type="submission" date="2024-09" db="EMBL/GenBank/DDBJ databases">
        <authorList>
            <person name="Sun Q."/>
            <person name="Mori K."/>
        </authorList>
    </citation>
    <scope>NUCLEOTIDE SEQUENCE [LARGE SCALE GENOMIC DNA]</scope>
    <source>
        <strain evidence="1 2">CCM 7765</strain>
    </source>
</reference>
<dbReference type="RefSeq" id="WP_165447063.1">
    <property type="nucleotide sequence ID" value="NZ_JBHLWO010000001.1"/>
</dbReference>
<organism evidence="1 2">
    <name type="scientific">Olivibacter oleidegradans</name>
    <dbReference type="NCBI Taxonomy" id="760123"/>
    <lineage>
        <taxon>Bacteria</taxon>
        <taxon>Pseudomonadati</taxon>
        <taxon>Bacteroidota</taxon>
        <taxon>Sphingobacteriia</taxon>
        <taxon>Sphingobacteriales</taxon>
        <taxon>Sphingobacteriaceae</taxon>
        <taxon>Olivibacter</taxon>
    </lineage>
</organism>
<sequence length="49" mass="5592">MKKIQVAQEKQLPNEIKGLFYTSHLDAPKWGKVLRLVYSVATRGQDAHP</sequence>
<proteinExistence type="predicted"/>
<name>A0ABV6HDH1_9SPHI</name>
<gene>
    <name evidence="1" type="ORF">ACFFI0_00475</name>
</gene>